<sequence>MALRRKRAAIAPLSPGRYGVIAVRLHRHENAVAPLPICHGAVAKTLPPFHGHAAVLSRHAGHPVLPLC</sequence>
<evidence type="ECO:0000313" key="1">
    <source>
        <dbReference type="EMBL" id="EGQ14088.1"/>
    </source>
</evidence>
<dbReference type="Proteomes" id="UP000007820">
    <property type="component" value="Unassembled WGS sequence"/>
</dbReference>
<protein>
    <submittedName>
        <fullName evidence="1">3-dehydroquinate dehydratase</fullName>
        <ecNumber evidence="1">4.2.1.10</ecNumber>
    </submittedName>
</protein>
<dbReference type="EMBL" id="AFPW01000023">
    <property type="protein sequence ID" value="EGQ14088.1"/>
    <property type="molecule type" value="Genomic_DNA"/>
</dbReference>
<gene>
    <name evidence="1" type="ORF">HMPREF9136_1623</name>
</gene>
<dbReference type="GO" id="GO:0003855">
    <property type="term" value="F:3-dehydroquinate dehydratase activity"/>
    <property type="evidence" value="ECO:0007669"/>
    <property type="project" value="UniProtKB-EC"/>
</dbReference>
<proteinExistence type="predicted"/>
<reference evidence="1 2" key="1">
    <citation type="submission" date="2011-04" db="EMBL/GenBank/DDBJ databases">
        <authorList>
            <person name="Muzny D."/>
            <person name="Qin X."/>
            <person name="Deng J."/>
            <person name="Jiang H."/>
            <person name="Liu Y."/>
            <person name="Qu J."/>
            <person name="Song X.-Z."/>
            <person name="Zhang L."/>
            <person name="Thornton R."/>
            <person name="Coyle M."/>
            <person name="Francisco L."/>
            <person name="Jackson L."/>
            <person name="Javaid M."/>
            <person name="Korchina V."/>
            <person name="Kovar C."/>
            <person name="Mata R."/>
            <person name="Mathew T."/>
            <person name="Ngo R."/>
            <person name="Nguyen L."/>
            <person name="Nguyen N."/>
            <person name="Okwuonu G."/>
            <person name="Ongeri F."/>
            <person name="Pham C."/>
            <person name="Simmons D."/>
            <person name="Wilczek-Boney K."/>
            <person name="Hale W."/>
            <person name="Jakkamsetti A."/>
            <person name="Pham P."/>
            <person name="Ruth R."/>
            <person name="San Lucas F."/>
            <person name="Warren J."/>
            <person name="Zhang J."/>
            <person name="Zhao Z."/>
            <person name="Zhou C."/>
            <person name="Zhu D."/>
            <person name="Lee S."/>
            <person name="Bess C."/>
            <person name="Blankenburg K."/>
            <person name="Forbes L."/>
            <person name="Fu Q."/>
            <person name="Gubbala S."/>
            <person name="Hirani K."/>
            <person name="Jayaseelan J.C."/>
            <person name="Lara F."/>
            <person name="Munidasa M."/>
            <person name="Palculict T."/>
            <person name="Patil S."/>
            <person name="Pu L.-L."/>
            <person name="Saada N."/>
            <person name="Tang L."/>
            <person name="Weissenberger G."/>
            <person name="Zhu Y."/>
            <person name="Hemphill L."/>
            <person name="Shang Y."/>
            <person name="Youmans B."/>
            <person name="Ayvaz T."/>
            <person name="Ross M."/>
            <person name="Santibanez J."/>
            <person name="Aqrawi P."/>
            <person name="Gross S."/>
            <person name="Joshi V."/>
            <person name="Fowler G."/>
            <person name="Nazareth L."/>
            <person name="Reid J."/>
            <person name="Worley K."/>
            <person name="Petrosino J."/>
            <person name="Highlander S."/>
            <person name="Gibbs R."/>
        </authorList>
    </citation>
    <scope>NUCLEOTIDE SEQUENCE [LARGE SCALE GENOMIC DNA]</scope>
    <source>
        <strain evidence="1 2">DSM 3688</strain>
    </source>
</reference>
<organism evidence="1 2">
    <name type="scientific">Prevotella dentalis (strain ATCC 49559 / DSM 3688 / JCM 13448 / NCTC 12043 / ES 2772)</name>
    <name type="common">Mitsuokella dentalis</name>
    <dbReference type="NCBI Taxonomy" id="908937"/>
    <lineage>
        <taxon>Bacteria</taxon>
        <taxon>Pseudomonadati</taxon>
        <taxon>Bacteroidota</taxon>
        <taxon>Bacteroidia</taxon>
        <taxon>Bacteroidales</taxon>
        <taxon>Prevotellaceae</taxon>
        <taxon>Prevotella</taxon>
    </lineage>
</organism>
<comment type="caution">
    <text evidence="1">The sequence shown here is derived from an EMBL/GenBank/DDBJ whole genome shotgun (WGS) entry which is preliminary data.</text>
</comment>
<evidence type="ECO:0000313" key="2">
    <source>
        <dbReference type="Proteomes" id="UP000007820"/>
    </source>
</evidence>
<dbReference type="EC" id="4.2.1.10" evidence="1"/>
<accession>F9D445</accession>
<dbReference type="AlphaFoldDB" id="F9D445"/>
<keyword evidence="1" id="KW-0456">Lyase</keyword>
<name>F9D445_PREDD</name>